<reference evidence="2" key="1">
    <citation type="journal article" date="2022" name="bioRxiv">
        <title>Sequencing and chromosome-scale assembly of the giantPleurodeles waltlgenome.</title>
        <authorList>
            <person name="Brown T."/>
            <person name="Elewa A."/>
            <person name="Iarovenko S."/>
            <person name="Subramanian E."/>
            <person name="Araus A.J."/>
            <person name="Petzold A."/>
            <person name="Susuki M."/>
            <person name="Suzuki K.-i.T."/>
            <person name="Hayashi T."/>
            <person name="Toyoda A."/>
            <person name="Oliveira C."/>
            <person name="Osipova E."/>
            <person name="Leigh N.D."/>
            <person name="Simon A."/>
            <person name="Yun M.H."/>
        </authorList>
    </citation>
    <scope>NUCLEOTIDE SEQUENCE</scope>
    <source>
        <strain evidence="2">20211129_DDA</strain>
        <tissue evidence="2">Liver</tissue>
    </source>
</reference>
<evidence type="ECO:0000256" key="1">
    <source>
        <dbReference type="SAM" id="MobiDB-lite"/>
    </source>
</evidence>
<sequence length="115" mass="12788">MAAHKPKPQHSSTIHDILHKPDQPSPAASDTQLRPPDPSDCSDLYDPATEDIQLLLLEFCRDLTSLRQDVTRAIFNLNQSLRQADVCLTTVEVTAMGHILDNADRTACIEKLERG</sequence>
<dbReference type="AlphaFoldDB" id="A0AAV7RXW8"/>
<comment type="caution">
    <text evidence="2">The sequence shown here is derived from an EMBL/GenBank/DDBJ whole genome shotgun (WGS) entry which is preliminary data.</text>
</comment>
<organism evidence="2 3">
    <name type="scientific">Pleurodeles waltl</name>
    <name type="common">Iberian ribbed newt</name>
    <dbReference type="NCBI Taxonomy" id="8319"/>
    <lineage>
        <taxon>Eukaryota</taxon>
        <taxon>Metazoa</taxon>
        <taxon>Chordata</taxon>
        <taxon>Craniata</taxon>
        <taxon>Vertebrata</taxon>
        <taxon>Euteleostomi</taxon>
        <taxon>Amphibia</taxon>
        <taxon>Batrachia</taxon>
        <taxon>Caudata</taxon>
        <taxon>Salamandroidea</taxon>
        <taxon>Salamandridae</taxon>
        <taxon>Pleurodelinae</taxon>
        <taxon>Pleurodeles</taxon>
    </lineage>
</organism>
<evidence type="ECO:0000313" key="2">
    <source>
        <dbReference type="EMBL" id="KAJ1157351.1"/>
    </source>
</evidence>
<keyword evidence="3" id="KW-1185">Reference proteome</keyword>
<accession>A0AAV7RXW8</accession>
<feature type="region of interest" description="Disordered" evidence="1">
    <location>
        <begin position="1"/>
        <end position="45"/>
    </location>
</feature>
<evidence type="ECO:0000313" key="3">
    <source>
        <dbReference type="Proteomes" id="UP001066276"/>
    </source>
</evidence>
<proteinExistence type="predicted"/>
<dbReference type="Proteomes" id="UP001066276">
    <property type="component" value="Chromosome 5"/>
</dbReference>
<gene>
    <name evidence="2" type="ORF">NDU88_010065</name>
</gene>
<name>A0AAV7RXW8_PLEWA</name>
<protein>
    <submittedName>
        <fullName evidence="2">Uncharacterized protein</fullName>
    </submittedName>
</protein>
<dbReference type="EMBL" id="JANPWB010000009">
    <property type="protein sequence ID" value="KAJ1157351.1"/>
    <property type="molecule type" value="Genomic_DNA"/>
</dbReference>